<sequence>MSDQTARLGLPFILPAQAQKHVTHNEALQRLDAIVHLAISGEGNTPPSSPNEGACHLVAAGPTGEWAGHAGALALFQDGYWQFIAPVAGWSAWFVSENAVRVFDGSAWISPPPSPDLELPTLGINATANATNRLSVSAPATLFNNAGSGHQLKINKATAGDTASLLYQTGWSGRAEMGLSGSDSFAIKTSPDGASWHEAVRITPAGAVTMPSRPLARAAAPAGSALIAGPANRGFGTLHVGEGGFSLGAAVTGGGNRLVFPASGYYAVSLTVTATAAGSYWVALEKNGSENCATLSGIATGGDPLSHSASAISYFSAGDYARLAFSGTATYALGYGQTEMTAMLL</sequence>
<protein>
    <submittedName>
        <fullName evidence="1">DUF2793 domain-containing protein</fullName>
    </submittedName>
</protein>
<dbReference type="Pfam" id="PF10983">
    <property type="entry name" value="DUF2793"/>
    <property type="match status" value="1"/>
</dbReference>
<organism evidence="1 2">
    <name type="scientific">Martelella lutilitoris</name>
    <dbReference type="NCBI Taxonomy" id="2583532"/>
    <lineage>
        <taxon>Bacteria</taxon>
        <taxon>Pseudomonadati</taxon>
        <taxon>Pseudomonadota</taxon>
        <taxon>Alphaproteobacteria</taxon>
        <taxon>Hyphomicrobiales</taxon>
        <taxon>Aurantimonadaceae</taxon>
        <taxon>Martelella</taxon>
    </lineage>
</organism>
<keyword evidence="2" id="KW-1185">Reference proteome</keyword>
<dbReference type="InterPro" id="IPR021251">
    <property type="entry name" value="DUF2793"/>
</dbReference>
<proteinExistence type="predicted"/>
<dbReference type="AlphaFoldDB" id="A0A5C4JVJ0"/>
<reference evidence="1 2" key="1">
    <citation type="submission" date="2019-06" db="EMBL/GenBank/DDBJ databases">
        <title>Martelella lutilitoris sp. nov., isolated from a tidal mudflat.</title>
        <authorList>
            <person name="Kim Y.-J."/>
        </authorList>
    </citation>
    <scope>NUCLEOTIDE SEQUENCE [LARGE SCALE GENOMIC DNA]</scope>
    <source>
        <strain evidence="1 2">GH2-6</strain>
    </source>
</reference>
<dbReference type="RefSeq" id="WP_138746522.1">
    <property type="nucleotide sequence ID" value="NZ_VCLB01000001.1"/>
</dbReference>
<dbReference type="Proteomes" id="UP000307874">
    <property type="component" value="Unassembled WGS sequence"/>
</dbReference>
<gene>
    <name evidence="1" type="ORF">FF124_00510</name>
</gene>
<evidence type="ECO:0000313" key="1">
    <source>
        <dbReference type="EMBL" id="TNB49478.1"/>
    </source>
</evidence>
<dbReference type="EMBL" id="VCLB01000001">
    <property type="protein sequence ID" value="TNB49478.1"/>
    <property type="molecule type" value="Genomic_DNA"/>
</dbReference>
<dbReference type="OrthoDB" id="564699at2"/>
<accession>A0A5C4JVJ0</accession>
<evidence type="ECO:0000313" key="2">
    <source>
        <dbReference type="Proteomes" id="UP000307874"/>
    </source>
</evidence>
<comment type="caution">
    <text evidence="1">The sequence shown here is derived from an EMBL/GenBank/DDBJ whole genome shotgun (WGS) entry which is preliminary data.</text>
</comment>
<name>A0A5C4JVJ0_9HYPH</name>